<keyword evidence="2" id="KW-1133">Transmembrane helix</keyword>
<gene>
    <name evidence="3" type="ORF">SAMN05216439_0763</name>
</gene>
<feature type="region of interest" description="Disordered" evidence="1">
    <location>
        <begin position="50"/>
        <end position="79"/>
    </location>
</feature>
<evidence type="ECO:0000256" key="2">
    <source>
        <dbReference type="SAM" id="Phobius"/>
    </source>
</evidence>
<protein>
    <submittedName>
        <fullName evidence="3">Uncharacterized protein</fullName>
    </submittedName>
</protein>
<feature type="region of interest" description="Disordered" evidence="1">
    <location>
        <begin position="161"/>
        <end position="241"/>
    </location>
</feature>
<dbReference type="EMBL" id="FOAK01000001">
    <property type="protein sequence ID" value="SEK29462.1"/>
    <property type="molecule type" value="Genomic_DNA"/>
</dbReference>
<dbReference type="STRING" id="190974.SAMN05216439_0763"/>
<dbReference type="Proteomes" id="UP000199506">
    <property type="component" value="Unassembled WGS sequence"/>
</dbReference>
<dbReference type="AlphaFoldDB" id="A0A1H7FY70"/>
<feature type="transmembrane region" description="Helical" evidence="2">
    <location>
        <begin position="112"/>
        <end position="131"/>
    </location>
</feature>
<proteinExistence type="predicted"/>
<accession>A0A1H7FY70</accession>
<dbReference type="OrthoDB" id="78072at2157"/>
<keyword evidence="2" id="KW-0472">Membrane</keyword>
<evidence type="ECO:0000313" key="4">
    <source>
        <dbReference type="Proteomes" id="UP000199506"/>
    </source>
</evidence>
<evidence type="ECO:0000256" key="1">
    <source>
        <dbReference type="SAM" id="MobiDB-lite"/>
    </source>
</evidence>
<evidence type="ECO:0000313" key="3">
    <source>
        <dbReference type="EMBL" id="SEK29462.1"/>
    </source>
</evidence>
<organism evidence="3 4">
    <name type="scientific">Methanobrevibacter gottschalkii</name>
    <dbReference type="NCBI Taxonomy" id="190974"/>
    <lineage>
        <taxon>Archaea</taxon>
        <taxon>Methanobacteriati</taxon>
        <taxon>Methanobacteriota</taxon>
        <taxon>Methanomada group</taxon>
        <taxon>Methanobacteria</taxon>
        <taxon>Methanobacteriales</taxon>
        <taxon>Methanobacteriaceae</taxon>
        <taxon>Methanobrevibacter</taxon>
    </lineage>
</organism>
<dbReference type="RefSeq" id="WP_069575695.1">
    <property type="nucleotide sequence ID" value="NZ_FOAK01000001.1"/>
</dbReference>
<keyword evidence="2" id="KW-0812">Transmembrane</keyword>
<reference evidence="3 4" key="1">
    <citation type="submission" date="2016-10" db="EMBL/GenBank/DDBJ databases">
        <authorList>
            <person name="de Groot N.N."/>
        </authorList>
    </citation>
    <scope>NUCLEOTIDE SEQUENCE [LARGE SCALE GENOMIC DNA]</scope>
    <source>
        <strain evidence="3 4">DSM 11978</strain>
    </source>
</reference>
<feature type="compositionally biased region" description="Low complexity" evidence="1">
    <location>
        <begin position="162"/>
        <end position="181"/>
    </location>
</feature>
<sequence>MPNDRDKLLKIMDSLEVDYRSGKISPEKYSYFRSKYEDKLNSIDAKEATQRIRSMQGKSNQTTSIKRSRKPTKNKKEKEQDLVQKYIINPKKGDAKYNKKEKKSMSSGTFKLVLLLVLVVAFTVGVGYGVFNLDFNNISETSTVAMVHDTAFPDITEDIKNTTKTTSSSNTNYSSTSYNVKTTEDSSSDSDYSDGGRNSGSSDSTYSGSDSGSGSSGSDSGSGSGSSSNSGGSESNGRSDE</sequence>
<feature type="compositionally biased region" description="Polar residues" evidence="1">
    <location>
        <begin position="51"/>
        <end position="65"/>
    </location>
</feature>
<feature type="compositionally biased region" description="Low complexity" evidence="1">
    <location>
        <begin position="193"/>
        <end position="241"/>
    </location>
</feature>
<name>A0A1H7FY70_9EURY</name>